<dbReference type="Proteomes" id="UP000574390">
    <property type="component" value="Unassembled WGS sequence"/>
</dbReference>
<feature type="non-terminal residue" evidence="2">
    <location>
        <position position="1"/>
    </location>
</feature>
<protein>
    <submittedName>
        <fullName evidence="2">Uncharacterized protein</fullName>
    </submittedName>
</protein>
<evidence type="ECO:0000313" key="2">
    <source>
        <dbReference type="EMBL" id="KAF4743938.1"/>
    </source>
</evidence>
<evidence type="ECO:0000313" key="3">
    <source>
        <dbReference type="Proteomes" id="UP000574390"/>
    </source>
</evidence>
<name>A0A7J6TF89_PEROL</name>
<dbReference type="AlphaFoldDB" id="A0A7J6TF89"/>
<dbReference type="EMBL" id="JABANM010007632">
    <property type="protein sequence ID" value="KAF4743938.1"/>
    <property type="molecule type" value="Genomic_DNA"/>
</dbReference>
<reference evidence="2 3" key="1">
    <citation type="submission" date="2020-04" db="EMBL/GenBank/DDBJ databases">
        <title>Perkinsus olseni comparative genomics.</title>
        <authorList>
            <person name="Bogema D.R."/>
        </authorList>
    </citation>
    <scope>NUCLEOTIDE SEQUENCE [LARGE SCALE GENOMIC DNA]</scope>
    <source>
        <strain evidence="2">ATCC PRA-205</strain>
    </source>
</reference>
<organism evidence="2 3">
    <name type="scientific">Perkinsus olseni</name>
    <name type="common">Perkinsus atlanticus</name>
    <dbReference type="NCBI Taxonomy" id="32597"/>
    <lineage>
        <taxon>Eukaryota</taxon>
        <taxon>Sar</taxon>
        <taxon>Alveolata</taxon>
        <taxon>Perkinsozoa</taxon>
        <taxon>Perkinsea</taxon>
        <taxon>Perkinsida</taxon>
        <taxon>Perkinsidae</taxon>
        <taxon>Perkinsus</taxon>
    </lineage>
</organism>
<gene>
    <name evidence="2" type="ORF">FOZ62_027330</name>
</gene>
<comment type="caution">
    <text evidence="2">The sequence shown here is derived from an EMBL/GenBank/DDBJ whole genome shotgun (WGS) entry which is preliminary data.</text>
</comment>
<evidence type="ECO:0000256" key="1">
    <source>
        <dbReference type="SAM" id="MobiDB-lite"/>
    </source>
</evidence>
<proteinExistence type="predicted"/>
<sequence length="195" mass="21022">PGRVDSGQLRSRVSLRPRGRPVDDNSYGHADEGSPGAGSETVEGTQTPTLPPRQRSSRRSPYTDLINKSPALSGSGGWQHKRPRKSDEPTAGAPEEGSRPIPVVECAQNVPTATHRESTAAPGGGVNFKAFHQRRGCRTAGCVPVRREPVRLVTFTPDLADGYGDADDDMRLFDEAATQKCSICTVSNRRMTNVE</sequence>
<accession>A0A7J6TF89</accession>
<feature type="region of interest" description="Disordered" evidence="1">
    <location>
        <begin position="1"/>
        <end position="102"/>
    </location>
</feature>